<dbReference type="Proteomes" id="UP000033607">
    <property type="component" value="Unassembled WGS sequence"/>
</dbReference>
<name>A0A0F5YD17_9CYAN</name>
<evidence type="ECO:0000313" key="4">
    <source>
        <dbReference type="Proteomes" id="UP000033607"/>
    </source>
</evidence>
<evidence type="ECO:0000313" key="3">
    <source>
        <dbReference type="EMBL" id="KKD36618.1"/>
    </source>
</evidence>
<evidence type="ECO:0000259" key="2">
    <source>
        <dbReference type="PROSITE" id="PS50846"/>
    </source>
</evidence>
<feature type="domain" description="HMA" evidence="2">
    <location>
        <begin position="1"/>
        <end position="64"/>
    </location>
</feature>
<dbReference type="Pfam" id="PF00403">
    <property type="entry name" value="HMA"/>
    <property type="match status" value="1"/>
</dbReference>
<proteinExistence type="predicted"/>
<comment type="caution">
    <text evidence="3">The sequence shown here is derived from an EMBL/GenBank/DDBJ whole genome shotgun (WGS) entry which is preliminary data.</text>
</comment>
<gene>
    <name evidence="3" type="ORF">WN50_18760</name>
</gene>
<dbReference type="PROSITE" id="PS01047">
    <property type="entry name" value="HMA_1"/>
    <property type="match status" value="1"/>
</dbReference>
<dbReference type="InterPro" id="IPR036163">
    <property type="entry name" value="HMA_dom_sf"/>
</dbReference>
<sequence length="65" mass="6865">MSLEMKVPSMVCNGCVDTVTKAIKGLDSDAKVEIDLVTKTVKVDGKPSEDSIKQAITSVGHTVES</sequence>
<evidence type="ECO:0000256" key="1">
    <source>
        <dbReference type="ARBA" id="ARBA00022723"/>
    </source>
</evidence>
<organism evidence="3 4">
    <name type="scientific">Limnoraphis robusta CS-951</name>
    <dbReference type="NCBI Taxonomy" id="1637645"/>
    <lineage>
        <taxon>Bacteria</taxon>
        <taxon>Bacillati</taxon>
        <taxon>Cyanobacteriota</taxon>
        <taxon>Cyanophyceae</taxon>
        <taxon>Oscillatoriophycideae</taxon>
        <taxon>Oscillatoriales</taxon>
        <taxon>Sirenicapillariaceae</taxon>
        <taxon>Limnoraphis</taxon>
    </lineage>
</organism>
<dbReference type="InterPro" id="IPR017969">
    <property type="entry name" value="Heavy-metal-associated_CS"/>
</dbReference>
<accession>A0A0F5YD17</accession>
<dbReference type="CDD" id="cd00371">
    <property type="entry name" value="HMA"/>
    <property type="match status" value="1"/>
</dbReference>
<protein>
    <submittedName>
        <fullName evidence="3">Heavy metal transporter</fullName>
    </submittedName>
</protein>
<dbReference type="OrthoDB" id="516025at2"/>
<dbReference type="AlphaFoldDB" id="A0A0F5YD17"/>
<dbReference type="EMBL" id="LATL02000002">
    <property type="protein sequence ID" value="KKD36618.1"/>
    <property type="molecule type" value="Genomic_DNA"/>
</dbReference>
<dbReference type="RefSeq" id="WP_046280108.1">
    <property type="nucleotide sequence ID" value="NZ_LATL02000002.1"/>
</dbReference>
<reference evidence="3 4" key="1">
    <citation type="submission" date="2015-06" db="EMBL/GenBank/DDBJ databases">
        <title>Draft genome assembly of filamentous brackish cyanobacterium Limnoraphis robusta strain CS-951.</title>
        <authorList>
            <person name="Willis A."/>
            <person name="Parks M."/>
            <person name="Burford M.A."/>
        </authorList>
    </citation>
    <scope>NUCLEOTIDE SEQUENCE [LARGE SCALE GENOMIC DNA]</scope>
    <source>
        <strain evidence="3 4">CS-951</strain>
    </source>
</reference>
<dbReference type="PROSITE" id="PS50846">
    <property type="entry name" value="HMA_2"/>
    <property type="match status" value="1"/>
</dbReference>
<keyword evidence="1" id="KW-0479">Metal-binding</keyword>
<dbReference type="SUPFAM" id="SSF55008">
    <property type="entry name" value="HMA, heavy metal-associated domain"/>
    <property type="match status" value="1"/>
</dbReference>
<dbReference type="InterPro" id="IPR006121">
    <property type="entry name" value="HMA_dom"/>
</dbReference>
<dbReference type="GO" id="GO:0046872">
    <property type="term" value="F:metal ion binding"/>
    <property type="evidence" value="ECO:0007669"/>
    <property type="project" value="UniProtKB-KW"/>
</dbReference>
<dbReference type="Gene3D" id="3.30.70.100">
    <property type="match status" value="1"/>
</dbReference>